<dbReference type="PANTHER" id="PTHR11941">
    <property type="entry name" value="ENOYL-COA HYDRATASE-RELATED"/>
    <property type="match status" value="1"/>
</dbReference>
<reference evidence="2 3" key="1">
    <citation type="submission" date="2016-01" db="EMBL/GenBank/DDBJ databases">
        <title>The new phylogeny of the genus Mycobacterium.</title>
        <authorList>
            <person name="Tarcisio F."/>
            <person name="Conor M."/>
            <person name="Antonella G."/>
            <person name="Elisabetta G."/>
            <person name="Giulia F.S."/>
            <person name="Sara T."/>
            <person name="Anna F."/>
            <person name="Clotilde B."/>
            <person name="Roberto B."/>
            <person name="Veronica D.S."/>
            <person name="Fabio R."/>
            <person name="Monica P."/>
            <person name="Olivier J."/>
            <person name="Enrico T."/>
            <person name="Nicola S."/>
        </authorList>
    </citation>
    <scope>NUCLEOTIDE SEQUENCE [LARGE SCALE GENOMIC DNA]</scope>
    <source>
        <strain evidence="2 3">DSM 45394</strain>
    </source>
</reference>
<name>A0A1X1YLY3_9MYCO</name>
<dbReference type="Pfam" id="PF00378">
    <property type="entry name" value="ECH_1"/>
    <property type="match status" value="1"/>
</dbReference>
<dbReference type="GO" id="GO:0006635">
    <property type="term" value="P:fatty acid beta-oxidation"/>
    <property type="evidence" value="ECO:0007669"/>
    <property type="project" value="TreeGrafter"/>
</dbReference>
<evidence type="ECO:0000313" key="3">
    <source>
        <dbReference type="Proteomes" id="UP000193866"/>
    </source>
</evidence>
<dbReference type="STRING" id="1108812.AWC16_09370"/>
<organism evidence="2 3">
    <name type="scientific">Mycolicibacter longobardus</name>
    <dbReference type="NCBI Taxonomy" id="1108812"/>
    <lineage>
        <taxon>Bacteria</taxon>
        <taxon>Bacillati</taxon>
        <taxon>Actinomycetota</taxon>
        <taxon>Actinomycetes</taxon>
        <taxon>Mycobacteriales</taxon>
        <taxon>Mycobacteriaceae</taxon>
        <taxon>Mycolicibacter</taxon>
    </lineage>
</organism>
<dbReference type="RefSeq" id="WP_085264218.1">
    <property type="nucleotide sequence ID" value="NZ_JACKVG010000012.1"/>
</dbReference>
<dbReference type="InterPro" id="IPR001753">
    <property type="entry name" value="Enoyl-CoA_hydra/iso"/>
</dbReference>
<protein>
    <submittedName>
        <fullName evidence="2">Enoyl-CoA hydratase</fullName>
    </submittedName>
</protein>
<dbReference type="EMBL" id="LQPG01000014">
    <property type="protein sequence ID" value="ORW12040.1"/>
    <property type="molecule type" value="Genomic_DNA"/>
</dbReference>
<dbReference type="Proteomes" id="UP000193866">
    <property type="component" value="Unassembled WGS sequence"/>
</dbReference>
<sequence length="261" mass="27252">MESQQATTIAVVADGDRGSITLNRPDKLNPLSTVTLDELVAAARWFDARPTVKVVVVAGNGRAFSAGADLAAFVAAADGAAAMREAADAGRRMADAVEAMRAVTVARLHGHCVGGGVVLAAACDLRVAAEDTRFSIPEVDLGIPLAWGGIPRLVREIGPALTKELVMTCRPFGADEAKSSGFVNRVVPEADLDAEIAQLVGQLVAKSALTLGGTKRQVNAVTEGMVGTARSWNDADALVTALHDTESRASAMAYLERVHRR</sequence>
<evidence type="ECO:0000313" key="2">
    <source>
        <dbReference type="EMBL" id="ORW12040.1"/>
    </source>
</evidence>
<dbReference type="OrthoDB" id="5183239at2"/>
<keyword evidence="1" id="KW-0443">Lipid metabolism</keyword>
<dbReference type="Gene3D" id="3.90.226.10">
    <property type="entry name" value="2-enoyl-CoA Hydratase, Chain A, domain 1"/>
    <property type="match status" value="1"/>
</dbReference>
<dbReference type="GO" id="GO:0003824">
    <property type="term" value="F:catalytic activity"/>
    <property type="evidence" value="ECO:0007669"/>
    <property type="project" value="UniProtKB-ARBA"/>
</dbReference>
<accession>A0A1X1YLY3</accession>
<comment type="caution">
    <text evidence="2">The sequence shown here is derived from an EMBL/GenBank/DDBJ whole genome shotgun (WGS) entry which is preliminary data.</text>
</comment>
<proteinExistence type="predicted"/>
<dbReference type="InterPro" id="IPR029045">
    <property type="entry name" value="ClpP/crotonase-like_dom_sf"/>
</dbReference>
<keyword evidence="3" id="KW-1185">Reference proteome</keyword>
<dbReference type="AlphaFoldDB" id="A0A1X1YLY3"/>
<dbReference type="CDD" id="cd06558">
    <property type="entry name" value="crotonase-like"/>
    <property type="match status" value="1"/>
</dbReference>
<evidence type="ECO:0000256" key="1">
    <source>
        <dbReference type="ARBA" id="ARBA00023098"/>
    </source>
</evidence>
<dbReference type="SUPFAM" id="SSF52096">
    <property type="entry name" value="ClpP/crotonase"/>
    <property type="match status" value="1"/>
</dbReference>
<dbReference type="PANTHER" id="PTHR11941:SF54">
    <property type="entry name" value="ENOYL-COA HYDRATASE, MITOCHONDRIAL"/>
    <property type="match status" value="1"/>
</dbReference>
<gene>
    <name evidence="2" type="ORF">AWC16_09370</name>
</gene>